<comment type="caution">
    <text evidence="6">The sequence shown here is derived from an EMBL/GenBank/DDBJ whole genome shotgun (WGS) entry which is preliminary data.</text>
</comment>
<dbReference type="InterPro" id="IPR055417">
    <property type="entry name" value="UFD1_N1"/>
</dbReference>
<dbReference type="PANTHER" id="PTHR12555">
    <property type="entry name" value="UBIQUITIN FUSION DEGRADATON PROTEIN 1"/>
    <property type="match status" value="1"/>
</dbReference>
<keyword evidence="2" id="KW-0833">Ubl conjugation pathway</keyword>
<dbReference type="Proteomes" id="UP001632038">
    <property type="component" value="Unassembled WGS sequence"/>
</dbReference>
<keyword evidence="7" id="KW-1185">Reference proteome</keyword>
<reference evidence="7" key="1">
    <citation type="journal article" date="2024" name="IScience">
        <title>Strigolactones Initiate the Formation of Haustorium-like Structures in Castilleja.</title>
        <authorList>
            <person name="Buerger M."/>
            <person name="Peterson D."/>
            <person name="Chory J."/>
        </authorList>
    </citation>
    <scope>NUCLEOTIDE SEQUENCE [LARGE SCALE GENOMIC DNA]</scope>
</reference>
<dbReference type="InterPro" id="IPR055418">
    <property type="entry name" value="UFD1_N2"/>
</dbReference>
<evidence type="ECO:0000256" key="3">
    <source>
        <dbReference type="SAM" id="Coils"/>
    </source>
</evidence>
<comment type="similarity">
    <text evidence="1">Belongs to the UFD1 family.</text>
</comment>
<dbReference type="Pfam" id="PF03152">
    <property type="entry name" value="UFD1_N1"/>
    <property type="match status" value="1"/>
</dbReference>
<accession>A0ABD3BDI6</accession>
<evidence type="ECO:0000256" key="2">
    <source>
        <dbReference type="ARBA" id="ARBA00022786"/>
    </source>
</evidence>
<dbReference type="Gene3D" id="3.10.330.10">
    <property type="match status" value="1"/>
</dbReference>
<dbReference type="AlphaFoldDB" id="A0ABD3BDI6"/>
<organism evidence="6 7">
    <name type="scientific">Castilleja foliolosa</name>
    <dbReference type="NCBI Taxonomy" id="1961234"/>
    <lineage>
        <taxon>Eukaryota</taxon>
        <taxon>Viridiplantae</taxon>
        <taxon>Streptophyta</taxon>
        <taxon>Embryophyta</taxon>
        <taxon>Tracheophyta</taxon>
        <taxon>Spermatophyta</taxon>
        <taxon>Magnoliopsida</taxon>
        <taxon>eudicotyledons</taxon>
        <taxon>Gunneridae</taxon>
        <taxon>Pentapetalae</taxon>
        <taxon>asterids</taxon>
        <taxon>lamiids</taxon>
        <taxon>Lamiales</taxon>
        <taxon>Orobanchaceae</taxon>
        <taxon>Pedicularideae</taxon>
        <taxon>Castillejinae</taxon>
        <taxon>Castilleja</taxon>
    </lineage>
</organism>
<evidence type="ECO:0000259" key="4">
    <source>
        <dbReference type="Pfam" id="PF03152"/>
    </source>
</evidence>
<evidence type="ECO:0000313" key="6">
    <source>
        <dbReference type="EMBL" id="KAL3615273.1"/>
    </source>
</evidence>
<dbReference type="InterPro" id="IPR004854">
    <property type="entry name" value="Ufd1-like"/>
</dbReference>
<dbReference type="Pfam" id="PF23580">
    <property type="entry name" value="Znf_XAF1_N"/>
    <property type="match status" value="1"/>
</dbReference>
<proteinExistence type="inferred from homology"/>
<dbReference type="EMBL" id="JAVIJP010000100">
    <property type="protein sequence ID" value="KAL3615273.1"/>
    <property type="molecule type" value="Genomic_DNA"/>
</dbReference>
<dbReference type="Gene3D" id="2.40.40.50">
    <property type="entry name" value="Ubiquitin fusion degradation protein UFD1, N-terminal domain"/>
    <property type="match status" value="1"/>
</dbReference>
<sequence>MDFELRMAREKLEKEQKERKERARLRLEREKKSKQEAIRQRQALDEAQRLRRLDAAEAQVKADQLTEENLLAARGINFSRILEAVPYQGSGDKIKLPPSCFTNLSEEGAFDKGPLHFSLTLVHHEAEKESRTTHAGVLEFTADEGLVALPIHCWSNLFPAEAPNSAMVEVRYVWLPKGTYAKLQSVESGFSDIPNHKAVLETGLRQHATLSQGDILTVNHGVLTYHLRVLELKPSASISVLETDIEVDIIGPESADRVNQYVLRPLMLGKPDHGVIDEGEYRYYKFTLDDDTWKRISSGEIKLVVNLESQTQDGDIDLYVSRHPLLFPTSHQHMWSSHDLGSKALMLGAEDQNLGPGIYSIAVYGFKGSSKYLVSVNVAAQKQGQLVTSSTSIPDVDTVECKNCRRYIPSRTVALHEAYCARHNVVCQHVDCGVVLRIEEHERHVHCEKCGKAFHREEIEKHMKVFHEPLHCPCGVVLEKVQMSATPVLRVPVAAYYMPVLWRYGTSWFMCCRCAGSNQRIIRTRESLWVQNRPVRFLWAFGNVERYGYSPNCCPPKELIFGFKRRELGLSGLSSCRL</sequence>
<keyword evidence="3" id="KW-0175">Coiled coil</keyword>
<name>A0ABD3BDI6_9LAMI</name>
<dbReference type="InterPro" id="IPR042299">
    <property type="entry name" value="Ufd1-like_Nn"/>
</dbReference>
<feature type="domain" description="Ubiquitin fusion degradation protein UFD1 N-terminal subdomain 2" evidence="5">
    <location>
        <begin position="177"/>
        <end position="252"/>
    </location>
</feature>
<dbReference type="Pfam" id="PF24842">
    <property type="entry name" value="UFD1_N2"/>
    <property type="match status" value="1"/>
</dbReference>
<gene>
    <name evidence="6" type="ORF">CASFOL_040934</name>
</gene>
<feature type="coiled-coil region" evidence="3">
    <location>
        <begin position="5"/>
        <end position="47"/>
    </location>
</feature>
<dbReference type="PANTHER" id="PTHR12555:SF27">
    <property type="entry name" value="UBIQUITIN FUSION DEGRADATION UFD1 FAMILY PROTEIN"/>
    <property type="match status" value="1"/>
</dbReference>
<protein>
    <submittedName>
        <fullName evidence="6">Uncharacterized protein</fullName>
    </submittedName>
</protein>
<feature type="domain" description="Ubiquitin fusion degradation protein UFD1 N-terminal subdomain 1" evidence="4">
    <location>
        <begin position="89"/>
        <end position="176"/>
    </location>
</feature>
<evidence type="ECO:0000313" key="7">
    <source>
        <dbReference type="Proteomes" id="UP001632038"/>
    </source>
</evidence>
<dbReference type="Gene3D" id="2.60.120.380">
    <property type="match status" value="1"/>
</dbReference>
<evidence type="ECO:0000256" key="1">
    <source>
        <dbReference type="ARBA" id="ARBA00006043"/>
    </source>
</evidence>
<evidence type="ECO:0000259" key="5">
    <source>
        <dbReference type="Pfam" id="PF24842"/>
    </source>
</evidence>